<evidence type="ECO:0000256" key="1">
    <source>
        <dbReference type="SAM" id="MobiDB-lite"/>
    </source>
</evidence>
<name>A0AAV7S0S8_PLEWA</name>
<evidence type="ECO:0000313" key="3">
    <source>
        <dbReference type="Proteomes" id="UP001066276"/>
    </source>
</evidence>
<comment type="caution">
    <text evidence="2">The sequence shown here is derived from an EMBL/GenBank/DDBJ whole genome shotgun (WGS) entry which is preliminary data.</text>
</comment>
<accession>A0AAV7S0S8</accession>
<proteinExistence type="predicted"/>
<keyword evidence="3" id="KW-1185">Reference proteome</keyword>
<dbReference type="EMBL" id="JANPWB010000009">
    <property type="protein sequence ID" value="KAJ1157733.1"/>
    <property type="molecule type" value="Genomic_DNA"/>
</dbReference>
<evidence type="ECO:0000313" key="2">
    <source>
        <dbReference type="EMBL" id="KAJ1157733.1"/>
    </source>
</evidence>
<dbReference type="Proteomes" id="UP001066276">
    <property type="component" value="Chromosome 5"/>
</dbReference>
<gene>
    <name evidence="2" type="ORF">NDU88_010433</name>
</gene>
<protein>
    <submittedName>
        <fullName evidence="2">Uncharacterized protein</fullName>
    </submittedName>
</protein>
<feature type="compositionally biased region" description="Pro residues" evidence="1">
    <location>
        <begin position="52"/>
        <end position="65"/>
    </location>
</feature>
<feature type="region of interest" description="Disordered" evidence="1">
    <location>
        <begin position="1"/>
        <end position="83"/>
    </location>
</feature>
<dbReference type="AlphaFoldDB" id="A0AAV7S0S8"/>
<sequence length="160" mass="16599">MHGRKGGSRYLGGAPSVPQGPQPLQYAPPRLFCHVGAAVTRSTPLRRDASSGPPPQSPQSSPAPPQKGNGAAGEGRVGEGSPAPLWILFKPQEGSGRFLPLLTFPTYRRQLHASVGAPRLRAGLQSPAGACSLALHRVAVSSSHLRHRRGVMGPQAKGGG</sequence>
<organism evidence="2 3">
    <name type="scientific">Pleurodeles waltl</name>
    <name type="common">Iberian ribbed newt</name>
    <dbReference type="NCBI Taxonomy" id="8319"/>
    <lineage>
        <taxon>Eukaryota</taxon>
        <taxon>Metazoa</taxon>
        <taxon>Chordata</taxon>
        <taxon>Craniata</taxon>
        <taxon>Vertebrata</taxon>
        <taxon>Euteleostomi</taxon>
        <taxon>Amphibia</taxon>
        <taxon>Batrachia</taxon>
        <taxon>Caudata</taxon>
        <taxon>Salamandroidea</taxon>
        <taxon>Salamandridae</taxon>
        <taxon>Pleurodelinae</taxon>
        <taxon>Pleurodeles</taxon>
    </lineage>
</organism>
<reference evidence="2" key="1">
    <citation type="journal article" date="2022" name="bioRxiv">
        <title>Sequencing and chromosome-scale assembly of the giantPleurodeles waltlgenome.</title>
        <authorList>
            <person name="Brown T."/>
            <person name="Elewa A."/>
            <person name="Iarovenko S."/>
            <person name="Subramanian E."/>
            <person name="Araus A.J."/>
            <person name="Petzold A."/>
            <person name="Susuki M."/>
            <person name="Suzuki K.-i.T."/>
            <person name="Hayashi T."/>
            <person name="Toyoda A."/>
            <person name="Oliveira C."/>
            <person name="Osipova E."/>
            <person name="Leigh N.D."/>
            <person name="Simon A."/>
            <person name="Yun M.H."/>
        </authorList>
    </citation>
    <scope>NUCLEOTIDE SEQUENCE</scope>
    <source>
        <strain evidence="2">20211129_DDA</strain>
        <tissue evidence="2">Liver</tissue>
    </source>
</reference>